<reference evidence="2 3" key="1">
    <citation type="submission" date="2018-01" db="EMBL/GenBank/DDBJ databases">
        <title>Genome sequence of a Cantenovulum-like bacteria.</title>
        <authorList>
            <person name="Tan W.R."/>
            <person name="Lau N.-S."/>
            <person name="Go F."/>
            <person name="Amirul A.-A.A."/>
        </authorList>
    </citation>
    <scope>NUCLEOTIDE SEQUENCE [LARGE SCALE GENOMIC DNA]</scope>
    <source>
        <strain evidence="2 3">CCB-QB4</strain>
    </source>
</reference>
<name>A0A2S0VNV7_9ALTE</name>
<protein>
    <submittedName>
        <fullName evidence="2">Glyoxalase</fullName>
    </submittedName>
</protein>
<organism evidence="2 3">
    <name type="scientific">Saccharobesus litoralis</name>
    <dbReference type="NCBI Taxonomy" id="2172099"/>
    <lineage>
        <taxon>Bacteria</taxon>
        <taxon>Pseudomonadati</taxon>
        <taxon>Pseudomonadota</taxon>
        <taxon>Gammaproteobacteria</taxon>
        <taxon>Alteromonadales</taxon>
        <taxon>Alteromonadaceae</taxon>
        <taxon>Saccharobesus</taxon>
    </lineage>
</organism>
<sequence>MHLEHLNLVVQDLDSTLAFYQAAFPQWHVRGQGTQKWYGTERRWLHFGDDFQYLTFCDNGTGENRNLQTNTIGLSHFAYVTQNLDATVTRLAAAGFLHSKDGNNTQYRKNIYFNDPNGFEVEFVEYLSDLPNERNEY</sequence>
<dbReference type="InterPro" id="IPR029068">
    <property type="entry name" value="Glyas_Bleomycin-R_OHBP_Dase"/>
</dbReference>
<dbReference type="SUPFAM" id="SSF54593">
    <property type="entry name" value="Glyoxalase/Bleomycin resistance protein/Dihydroxybiphenyl dioxygenase"/>
    <property type="match status" value="1"/>
</dbReference>
<dbReference type="InterPro" id="IPR004360">
    <property type="entry name" value="Glyas_Fos-R_dOase_dom"/>
</dbReference>
<dbReference type="RefSeq" id="WP_108601946.1">
    <property type="nucleotide sequence ID" value="NZ_CP026604.1"/>
</dbReference>
<dbReference type="AlphaFoldDB" id="A0A2S0VNV7"/>
<accession>A0A2S0VNV7</accession>
<dbReference type="Gene3D" id="3.10.180.10">
    <property type="entry name" value="2,3-Dihydroxybiphenyl 1,2-Dioxygenase, domain 1"/>
    <property type="match status" value="1"/>
</dbReference>
<feature type="domain" description="VOC" evidence="1">
    <location>
        <begin position="2"/>
        <end position="126"/>
    </location>
</feature>
<dbReference type="OrthoDB" id="9179860at2"/>
<evidence type="ECO:0000313" key="3">
    <source>
        <dbReference type="Proteomes" id="UP000244441"/>
    </source>
</evidence>
<dbReference type="Proteomes" id="UP000244441">
    <property type="component" value="Chromosome"/>
</dbReference>
<dbReference type="Pfam" id="PF00903">
    <property type="entry name" value="Glyoxalase"/>
    <property type="match status" value="1"/>
</dbReference>
<evidence type="ECO:0000313" key="2">
    <source>
        <dbReference type="EMBL" id="AWB65873.1"/>
    </source>
</evidence>
<dbReference type="InterPro" id="IPR051332">
    <property type="entry name" value="Fosfomycin_Res_Enzymes"/>
</dbReference>
<dbReference type="KEGG" id="cate:C2869_05200"/>
<dbReference type="PANTHER" id="PTHR36113:SF1">
    <property type="entry name" value="GLYOXALASE_BLEOMYCIN RESISTANCE PROTEIN_DIOXYGENASE"/>
    <property type="match status" value="1"/>
</dbReference>
<gene>
    <name evidence="2" type="ORF">C2869_05200</name>
</gene>
<evidence type="ECO:0000259" key="1">
    <source>
        <dbReference type="PROSITE" id="PS51819"/>
    </source>
</evidence>
<dbReference type="CDD" id="cd06587">
    <property type="entry name" value="VOC"/>
    <property type="match status" value="1"/>
</dbReference>
<dbReference type="EMBL" id="CP026604">
    <property type="protein sequence ID" value="AWB65873.1"/>
    <property type="molecule type" value="Genomic_DNA"/>
</dbReference>
<dbReference type="PANTHER" id="PTHR36113">
    <property type="entry name" value="LYASE, PUTATIVE-RELATED-RELATED"/>
    <property type="match status" value="1"/>
</dbReference>
<dbReference type="InterPro" id="IPR037523">
    <property type="entry name" value="VOC_core"/>
</dbReference>
<dbReference type="PROSITE" id="PS51819">
    <property type="entry name" value="VOC"/>
    <property type="match status" value="1"/>
</dbReference>
<proteinExistence type="predicted"/>
<keyword evidence="3" id="KW-1185">Reference proteome</keyword>